<evidence type="ECO:0000256" key="1">
    <source>
        <dbReference type="SAM" id="MobiDB-lite"/>
    </source>
</evidence>
<name>A0A0B7ALE9_9EUPU</name>
<reference evidence="2" key="1">
    <citation type="submission" date="2014-12" db="EMBL/GenBank/DDBJ databases">
        <title>Insight into the proteome of Arion vulgaris.</title>
        <authorList>
            <person name="Aradska J."/>
            <person name="Bulat T."/>
            <person name="Smidak R."/>
            <person name="Sarate P."/>
            <person name="Gangsoo J."/>
            <person name="Sialana F."/>
            <person name="Bilban M."/>
            <person name="Lubec G."/>
        </authorList>
    </citation>
    <scope>NUCLEOTIDE SEQUENCE</scope>
    <source>
        <tissue evidence="2">Skin</tissue>
    </source>
</reference>
<proteinExistence type="predicted"/>
<evidence type="ECO:0000313" key="2">
    <source>
        <dbReference type="EMBL" id="CEK81683.1"/>
    </source>
</evidence>
<gene>
    <name evidence="2" type="primary">ORF127408</name>
</gene>
<dbReference type="EMBL" id="HACG01034818">
    <property type="protein sequence ID" value="CEK81683.1"/>
    <property type="molecule type" value="Transcribed_RNA"/>
</dbReference>
<organism evidence="2">
    <name type="scientific">Arion vulgaris</name>
    <dbReference type="NCBI Taxonomy" id="1028688"/>
    <lineage>
        <taxon>Eukaryota</taxon>
        <taxon>Metazoa</taxon>
        <taxon>Spiralia</taxon>
        <taxon>Lophotrochozoa</taxon>
        <taxon>Mollusca</taxon>
        <taxon>Gastropoda</taxon>
        <taxon>Heterobranchia</taxon>
        <taxon>Euthyneura</taxon>
        <taxon>Panpulmonata</taxon>
        <taxon>Eupulmonata</taxon>
        <taxon>Stylommatophora</taxon>
        <taxon>Helicina</taxon>
        <taxon>Arionoidea</taxon>
        <taxon>Arionidae</taxon>
        <taxon>Arion</taxon>
    </lineage>
</organism>
<feature type="compositionally biased region" description="Polar residues" evidence="1">
    <location>
        <begin position="1"/>
        <end position="17"/>
    </location>
</feature>
<protein>
    <submittedName>
        <fullName evidence="2">Uncharacterized protein</fullName>
    </submittedName>
</protein>
<accession>A0A0B7ALE9</accession>
<dbReference type="AlphaFoldDB" id="A0A0B7ALE9"/>
<feature type="compositionally biased region" description="Polar residues" evidence="1">
    <location>
        <begin position="31"/>
        <end position="40"/>
    </location>
</feature>
<sequence length="58" mass="6354">MSISGNTAEVSQYTDGMTDQEREDFLLAQALSASEQDGSLSRQQSSRPQRTVDNCTVL</sequence>
<feature type="region of interest" description="Disordered" evidence="1">
    <location>
        <begin position="1"/>
        <end position="58"/>
    </location>
</feature>